<dbReference type="PROSITE" id="PS51279">
    <property type="entry name" value="BCNT_C"/>
    <property type="match status" value="1"/>
</dbReference>
<organism evidence="5">
    <name type="scientific">Sipha flava</name>
    <name type="common">yellow sugarcane aphid</name>
    <dbReference type="NCBI Taxonomy" id="143950"/>
    <lineage>
        <taxon>Eukaryota</taxon>
        <taxon>Metazoa</taxon>
        <taxon>Ecdysozoa</taxon>
        <taxon>Arthropoda</taxon>
        <taxon>Hexapoda</taxon>
        <taxon>Insecta</taxon>
        <taxon>Pterygota</taxon>
        <taxon>Neoptera</taxon>
        <taxon>Paraneoptera</taxon>
        <taxon>Hemiptera</taxon>
        <taxon>Sternorrhyncha</taxon>
        <taxon>Aphidomorpha</taxon>
        <taxon>Aphidoidea</taxon>
        <taxon>Aphididae</taxon>
        <taxon>Sipha</taxon>
    </lineage>
</organism>
<proteinExistence type="predicted"/>
<feature type="compositionally biased region" description="Acidic residues" evidence="3">
    <location>
        <begin position="25"/>
        <end position="39"/>
    </location>
</feature>
<sequence length="263" mass="29933">MDPEDFSDGSDESDLDYIPPGEVENLSEIDSDDPIEEDNDGTKSSANQSKKTSKKRTKGKKASRKKIKKIEIDDETVEKSKEEVNTLLNSSEEDKKRLDALWEEFQRPVVKKSTSTTPNTNENKSKLKESSKTSDKPEATKKRNFEELFSTSSSSKKIENDNDSTKPKSPKLETTNVPIVKKSSGGLANVLSQLGKKDKLTVLEKTKQDWDSYKKREGIAEELVTYNKGKDGYLEKKDFLERIDLRQFELEKAMRAANRLRRN</sequence>
<feature type="region of interest" description="Disordered" evidence="3">
    <location>
        <begin position="1"/>
        <end position="178"/>
    </location>
</feature>
<keyword evidence="6" id="KW-1185">Reference proteome</keyword>
<feature type="domain" description="BCNT-C" evidence="4">
    <location>
        <begin position="181"/>
        <end position="261"/>
    </location>
</feature>
<evidence type="ECO:0000256" key="3">
    <source>
        <dbReference type="SAM" id="MobiDB-lite"/>
    </source>
</evidence>
<feature type="compositionally biased region" description="Basic and acidic residues" evidence="3">
    <location>
        <begin position="123"/>
        <end position="146"/>
    </location>
</feature>
<dbReference type="RefSeq" id="XP_025420562.1">
    <property type="nucleotide sequence ID" value="XM_025564777.1"/>
</dbReference>
<feature type="compositionally biased region" description="Basic and acidic residues" evidence="3">
    <location>
        <begin position="92"/>
        <end position="106"/>
    </location>
</feature>
<dbReference type="PANTHER" id="PTHR48407:SF1">
    <property type="entry name" value="CRANIOFACIAL DEVELOPMENT PROTEIN 1"/>
    <property type="match status" value="1"/>
</dbReference>
<dbReference type="InterPro" id="IPR011421">
    <property type="entry name" value="BCNT-C"/>
</dbReference>
<reference evidence="5" key="1">
    <citation type="submission" date="2018-04" db="EMBL/GenBank/DDBJ databases">
        <title>Transcriptome assembly of Sipha flava.</title>
        <authorList>
            <person name="Scully E.D."/>
            <person name="Geib S.M."/>
            <person name="Palmer N.A."/>
            <person name="Koch K."/>
            <person name="Bradshaw J."/>
            <person name="Heng-Moss T."/>
            <person name="Sarath G."/>
        </authorList>
    </citation>
    <scope>NUCLEOTIDE SEQUENCE</scope>
</reference>
<dbReference type="OrthoDB" id="445677at2759"/>
<dbReference type="AlphaFoldDB" id="A0A2S2Q5S0"/>
<dbReference type="PANTHER" id="PTHR48407">
    <property type="entry name" value="CRANIOFACIAL DEVELOPMENT PROTEIN 1"/>
    <property type="match status" value="1"/>
</dbReference>
<dbReference type="Proteomes" id="UP000694846">
    <property type="component" value="Unplaced"/>
</dbReference>
<feature type="compositionally biased region" description="Basic and acidic residues" evidence="3">
    <location>
        <begin position="156"/>
        <end position="166"/>
    </location>
</feature>
<feature type="compositionally biased region" description="Basic residues" evidence="3">
    <location>
        <begin position="51"/>
        <end position="68"/>
    </location>
</feature>
<evidence type="ECO:0000313" key="5">
    <source>
        <dbReference type="EMBL" id="MBY72941.1"/>
    </source>
</evidence>
<gene>
    <name evidence="5" type="primary">CFDP1</name>
    <name evidence="7" type="synonym">LOC112690708</name>
    <name evidence="5" type="ORF">g.20662</name>
</gene>
<dbReference type="EMBL" id="GGMS01003738">
    <property type="protein sequence ID" value="MBY72941.1"/>
    <property type="molecule type" value="Transcribed_RNA"/>
</dbReference>
<evidence type="ECO:0000313" key="6">
    <source>
        <dbReference type="Proteomes" id="UP000694846"/>
    </source>
</evidence>
<evidence type="ECO:0000259" key="4">
    <source>
        <dbReference type="PROSITE" id="PS51279"/>
    </source>
</evidence>
<name>A0A2S2Q5S0_9HEMI</name>
<evidence type="ECO:0000256" key="1">
    <source>
        <dbReference type="ARBA" id="ARBA00019033"/>
    </source>
</evidence>
<accession>A0A2S2Q5S0</accession>
<evidence type="ECO:0000313" key="7">
    <source>
        <dbReference type="RefSeq" id="XP_025420562.1"/>
    </source>
</evidence>
<dbReference type="GO" id="GO:0000812">
    <property type="term" value="C:Swr1 complex"/>
    <property type="evidence" value="ECO:0007669"/>
    <property type="project" value="TreeGrafter"/>
</dbReference>
<evidence type="ECO:0000256" key="2">
    <source>
        <dbReference type="ARBA" id="ARBA00030244"/>
    </source>
</evidence>
<protein>
    <recommendedName>
        <fullName evidence="1">Craniofacial development protein 1</fullName>
    </recommendedName>
    <alternativeName>
        <fullName evidence="2">Bucentaur</fullName>
    </alternativeName>
</protein>
<dbReference type="InterPro" id="IPR027124">
    <property type="entry name" value="Swc5/CFDP1/2"/>
</dbReference>
<dbReference type="Pfam" id="PF07572">
    <property type="entry name" value="BCNT"/>
    <property type="match status" value="1"/>
</dbReference>
<feature type="compositionally biased region" description="Acidic residues" evidence="3">
    <location>
        <begin position="1"/>
        <end position="15"/>
    </location>
</feature>
<reference evidence="7" key="2">
    <citation type="submission" date="2025-04" db="UniProtKB">
        <authorList>
            <consortium name="RefSeq"/>
        </authorList>
    </citation>
    <scope>IDENTIFICATION</scope>
    <source>
        <tissue evidence="7">Whole body</tissue>
    </source>
</reference>